<reference evidence="1" key="1">
    <citation type="journal article" date="2021" name="Sci. Rep.">
        <title>Diploid genomic architecture of Nitzschia inconspicua, an elite biomass production diatom.</title>
        <authorList>
            <person name="Oliver A."/>
            <person name="Podell S."/>
            <person name="Pinowska A."/>
            <person name="Traller J.C."/>
            <person name="Smith S.R."/>
            <person name="McClure R."/>
            <person name="Beliaev A."/>
            <person name="Bohutskyi P."/>
            <person name="Hill E.A."/>
            <person name="Rabines A."/>
            <person name="Zheng H."/>
            <person name="Allen L.Z."/>
            <person name="Kuo A."/>
            <person name="Grigoriev I.V."/>
            <person name="Allen A.E."/>
            <person name="Hazlebeck D."/>
            <person name="Allen E.E."/>
        </authorList>
    </citation>
    <scope>NUCLEOTIDE SEQUENCE</scope>
    <source>
        <strain evidence="1">Hildebrandi</strain>
    </source>
</reference>
<comment type="caution">
    <text evidence="1">The sequence shown here is derived from an EMBL/GenBank/DDBJ whole genome shotgun (WGS) entry which is preliminary data.</text>
</comment>
<gene>
    <name evidence="1" type="ORF">IV203_001943</name>
</gene>
<proteinExistence type="predicted"/>
<name>A0A9K3L969_9STRA</name>
<dbReference type="EMBL" id="JAGRRH010000015">
    <property type="protein sequence ID" value="KAG7357255.1"/>
    <property type="molecule type" value="Genomic_DNA"/>
</dbReference>
<dbReference type="AlphaFoldDB" id="A0A9K3L969"/>
<evidence type="ECO:0000313" key="2">
    <source>
        <dbReference type="Proteomes" id="UP000693970"/>
    </source>
</evidence>
<organism evidence="1 2">
    <name type="scientific">Nitzschia inconspicua</name>
    <dbReference type="NCBI Taxonomy" id="303405"/>
    <lineage>
        <taxon>Eukaryota</taxon>
        <taxon>Sar</taxon>
        <taxon>Stramenopiles</taxon>
        <taxon>Ochrophyta</taxon>
        <taxon>Bacillariophyta</taxon>
        <taxon>Bacillariophyceae</taxon>
        <taxon>Bacillariophycidae</taxon>
        <taxon>Bacillariales</taxon>
        <taxon>Bacillariaceae</taxon>
        <taxon>Nitzschia</taxon>
    </lineage>
</organism>
<keyword evidence="2" id="KW-1185">Reference proteome</keyword>
<accession>A0A9K3L969</accession>
<dbReference type="Proteomes" id="UP000693970">
    <property type="component" value="Unassembled WGS sequence"/>
</dbReference>
<reference evidence="1" key="2">
    <citation type="submission" date="2021-04" db="EMBL/GenBank/DDBJ databases">
        <authorList>
            <person name="Podell S."/>
        </authorList>
    </citation>
    <scope>NUCLEOTIDE SEQUENCE</scope>
    <source>
        <strain evidence="1">Hildebrandi</strain>
    </source>
</reference>
<sequence>MVPPTEKSPVLILHWSDRDNKLKEKLIQLVKQQIRNESKLLILPNPSPDCLWLTTTQHALEEKAEKNFLIKNHGKYRLPAIRRKLKPSWINSPSLKDPNISPEPTTNLVDVPLHPTCSIPMNV</sequence>
<protein>
    <submittedName>
        <fullName evidence="1">Uncharacterized protein</fullName>
    </submittedName>
</protein>
<evidence type="ECO:0000313" key="1">
    <source>
        <dbReference type="EMBL" id="KAG7357255.1"/>
    </source>
</evidence>